<name>A0A518GFE2_9BACT</name>
<feature type="region of interest" description="Disordered" evidence="5">
    <location>
        <begin position="232"/>
        <end position="304"/>
    </location>
</feature>
<keyword evidence="8" id="KW-1185">Reference proteome</keyword>
<feature type="transmembrane region" description="Helical" evidence="6">
    <location>
        <begin position="7"/>
        <end position="40"/>
    </location>
</feature>
<evidence type="ECO:0000256" key="5">
    <source>
        <dbReference type="SAM" id="MobiDB-lite"/>
    </source>
</evidence>
<dbReference type="AlphaFoldDB" id="A0A518GFE2"/>
<evidence type="ECO:0000313" key="8">
    <source>
        <dbReference type="Proteomes" id="UP000318017"/>
    </source>
</evidence>
<evidence type="ECO:0000256" key="4">
    <source>
        <dbReference type="ARBA" id="ARBA00023136"/>
    </source>
</evidence>
<dbReference type="GO" id="GO:0009403">
    <property type="term" value="P:toxin biosynthetic process"/>
    <property type="evidence" value="ECO:0007669"/>
    <property type="project" value="InterPro"/>
</dbReference>
<dbReference type="PANTHER" id="PTHR37306">
    <property type="entry name" value="COLICIN V PRODUCTION PROTEIN"/>
    <property type="match status" value="1"/>
</dbReference>
<evidence type="ECO:0000256" key="6">
    <source>
        <dbReference type="SAM" id="Phobius"/>
    </source>
</evidence>
<reference evidence="7 8" key="1">
    <citation type="submission" date="2019-02" db="EMBL/GenBank/DDBJ databases">
        <title>Deep-cultivation of Planctomycetes and their phenomic and genomic characterization uncovers novel biology.</title>
        <authorList>
            <person name="Wiegand S."/>
            <person name="Jogler M."/>
            <person name="Boedeker C."/>
            <person name="Pinto D."/>
            <person name="Vollmers J."/>
            <person name="Rivas-Marin E."/>
            <person name="Kohn T."/>
            <person name="Peeters S.H."/>
            <person name="Heuer A."/>
            <person name="Rast P."/>
            <person name="Oberbeckmann S."/>
            <person name="Bunk B."/>
            <person name="Jeske O."/>
            <person name="Meyerdierks A."/>
            <person name="Storesund J.E."/>
            <person name="Kallscheuer N."/>
            <person name="Luecker S."/>
            <person name="Lage O.M."/>
            <person name="Pohl T."/>
            <person name="Merkel B.J."/>
            <person name="Hornburger P."/>
            <person name="Mueller R.-W."/>
            <person name="Bruemmer F."/>
            <person name="Labrenz M."/>
            <person name="Spormann A.M."/>
            <person name="Op den Camp H."/>
            <person name="Overmann J."/>
            <person name="Amann R."/>
            <person name="Jetten M.S.M."/>
            <person name="Mascher T."/>
            <person name="Medema M.H."/>
            <person name="Devos D.P."/>
            <person name="Kaster A.-K."/>
            <person name="Ovreas L."/>
            <person name="Rohde M."/>
            <person name="Galperin M.Y."/>
            <person name="Jogler C."/>
        </authorList>
    </citation>
    <scope>NUCLEOTIDE SEQUENCE [LARGE SCALE GENOMIC DNA]</scope>
    <source>
        <strain evidence="7 8">Q31a</strain>
    </source>
</reference>
<evidence type="ECO:0000256" key="2">
    <source>
        <dbReference type="ARBA" id="ARBA00022692"/>
    </source>
</evidence>
<dbReference type="PANTHER" id="PTHR37306:SF1">
    <property type="entry name" value="COLICIN V PRODUCTION PROTEIN"/>
    <property type="match status" value="1"/>
</dbReference>
<keyword evidence="4 6" id="KW-0472">Membrane</keyword>
<gene>
    <name evidence="7" type="ORF">Q31a_56750</name>
</gene>
<organism evidence="7 8">
    <name type="scientific">Aureliella helgolandensis</name>
    <dbReference type="NCBI Taxonomy" id="2527968"/>
    <lineage>
        <taxon>Bacteria</taxon>
        <taxon>Pseudomonadati</taxon>
        <taxon>Planctomycetota</taxon>
        <taxon>Planctomycetia</taxon>
        <taxon>Pirellulales</taxon>
        <taxon>Pirellulaceae</taxon>
        <taxon>Aureliella</taxon>
    </lineage>
</organism>
<accession>A0A518GFE2</accession>
<evidence type="ECO:0000313" key="7">
    <source>
        <dbReference type="EMBL" id="QDV27287.1"/>
    </source>
</evidence>
<proteinExistence type="predicted"/>
<comment type="subcellular location">
    <subcellularLocation>
        <location evidence="1">Membrane</location>
        <topology evidence="1">Multi-pass membrane protein</topology>
    </subcellularLocation>
</comment>
<feature type="compositionally biased region" description="Low complexity" evidence="5">
    <location>
        <begin position="281"/>
        <end position="294"/>
    </location>
</feature>
<protein>
    <submittedName>
        <fullName evidence="7">Colicin V production protein</fullName>
    </submittedName>
</protein>
<feature type="compositionally biased region" description="Polar residues" evidence="5">
    <location>
        <begin position="254"/>
        <end position="265"/>
    </location>
</feature>
<keyword evidence="3 6" id="KW-1133">Transmembrane helix</keyword>
<dbReference type="OrthoDB" id="268713at2"/>
<evidence type="ECO:0000256" key="1">
    <source>
        <dbReference type="ARBA" id="ARBA00004141"/>
    </source>
</evidence>
<sequence>MQGYDLIMLIVLGMATIFGAIKGFAWQVASLASIIVSYFVAYNFRLQVADMIQAAPPWNQFLAMLILYVGTSFVIWVGFRLFSSAIDRVRLREFDRHLGAGFGLAKGAVFCLLITMFAMSLLGPSQQTAICESRSGYYISYVLDRSIGILPKEIHDVVGPYLDGLDDKLNNHTGHDHTVDGSEDGAEAAWPINLDNLSLNSLPAIPEELRNALPPIGLPNLPGNVQPASAQIGVGPNGQGGYGNPETGRPTPNYPSQNSNATFPPQNFPPLGSQPGSESGANFAAPPAASYPPANGMRVVPAGF</sequence>
<dbReference type="InterPro" id="IPR003825">
    <property type="entry name" value="Colicin-V_CvpA"/>
</dbReference>
<feature type="transmembrane region" description="Helical" evidence="6">
    <location>
        <begin position="60"/>
        <end position="82"/>
    </location>
</feature>
<keyword evidence="2 6" id="KW-0812">Transmembrane</keyword>
<dbReference type="Proteomes" id="UP000318017">
    <property type="component" value="Chromosome"/>
</dbReference>
<dbReference type="GO" id="GO:0016020">
    <property type="term" value="C:membrane"/>
    <property type="evidence" value="ECO:0007669"/>
    <property type="project" value="UniProtKB-SubCell"/>
</dbReference>
<feature type="transmembrane region" description="Helical" evidence="6">
    <location>
        <begin position="103"/>
        <end position="123"/>
    </location>
</feature>
<evidence type="ECO:0000256" key="3">
    <source>
        <dbReference type="ARBA" id="ARBA00022989"/>
    </source>
</evidence>
<dbReference type="Pfam" id="PF02674">
    <property type="entry name" value="Colicin_V"/>
    <property type="match status" value="1"/>
</dbReference>
<dbReference type="KEGG" id="ahel:Q31a_56750"/>
<dbReference type="EMBL" id="CP036298">
    <property type="protein sequence ID" value="QDV27287.1"/>
    <property type="molecule type" value="Genomic_DNA"/>
</dbReference>